<feature type="signal peptide" evidence="1">
    <location>
        <begin position="1"/>
        <end position="22"/>
    </location>
</feature>
<dbReference type="EMBL" id="JAULSV010000003">
    <property type="protein sequence ID" value="KAK0649708.1"/>
    <property type="molecule type" value="Genomic_DNA"/>
</dbReference>
<keyword evidence="1" id="KW-0732">Signal</keyword>
<organism evidence="2 3">
    <name type="scientific">Cercophora newfieldiana</name>
    <dbReference type="NCBI Taxonomy" id="92897"/>
    <lineage>
        <taxon>Eukaryota</taxon>
        <taxon>Fungi</taxon>
        <taxon>Dikarya</taxon>
        <taxon>Ascomycota</taxon>
        <taxon>Pezizomycotina</taxon>
        <taxon>Sordariomycetes</taxon>
        <taxon>Sordariomycetidae</taxon>
        <taxon>Sordariales</taxon>
        <taxon>Lasiosphaeriaceae</taxon>
        <taxon>Cercophora</taxon>
    </lineage>
</organism>
<evidence type="ECO:0000313" key="2">
    <source>
        <dbReference type="EMBL" id="KAK0649708.1"/>
    </source>
</evidence>
<dbReference type="AlphaFoldDB" id="A0AA39YBQ9"/>
<proteinExistence type="predicted"/>
<feature type="chain" id="PRO_5041331772" evidence="1">
    <location>
        <begin position="23"/>
        <end position="162"/>
    </location>
</feature>
<protein>
    <submittedName>
        <fullName evidence="2">Uncharacterized protein</fullName>
    </submittedName>
</protein>
<comment type="caution">
    <text evidence="2">The sequence shown here is derived from an EMBL/GenBank/DDBJ whole genome shotgun (WGS) entry which is preliminary data.</text>
</comment>
<evidence type="ECO:0000256" key="1">
    <source>
        <dbReference type="SAM" id="SignalP"/>
    </source>
</evidence>
<dbReference type="Proteomes" id="UP001174936">
    <property type="component" value="Unassembled WGS sequence"/>
</dbReference>
<sequence length="162" mass="18107">MKFTIVITLLQALAAPMAMASAISMPKAQGRTDVAFKPDGMSARRGAPCALHVKFDEAWNQDALRRYSVKGTAEGVAAKAGWANDKKMLEEWCHALDVKFGELKTGGISNLQCWAHDDHTFISHISTFLGDYGHKLYVEFHQQSVNLWRDWSQLECDVDSTF</sequence>
<accession>A0AA39YBQ9</accession>
<gene>
    <name evidence="2" type="ORF">B0T16DRAFT_445415</name>
</gene>
<name>A0AA39YBQ9_9PEZI</name>
<keyword evidence="3" id="KW-1185">Reference proteome</keyword>
<reference evidence="2" key="1">
    <citation type="submission" date="2023-06" db="EMBL/GenBank/DDBJ databases">
        <title>Genome-scale phylogeny and comparative genomics of the fungal order Sordariales.</title>
        <authorList>
            <consortium name="Lawrence Berkeley National Laboratory"/>
            <person name="Hensen N."/>
            <person name="Bonometti L."/>
            <person name="Westerberg I."/>
            <person name="Brannstrom I.O."/>
            <person name="Guillou S."/>
            <person name="Cros-Aarteil S."/>
            <person name="Calhoun S."/>
            <person name="Haridas S."/>
            <person name="Kuo A."/>
            <person name="Mondo S."/>
            <person name="Pangilinan J."/>
            <person name="Riley R."/>
            <person name="Labutti K."/>
            <person name="Andreopoulos B."/>
            <person name="Lipzen A."/>
            <person name="Chen C."/>
            <person name="Yanf M."/>
            <person name="Daum C."/>
            <person name="Ng V."/>
            <person name="Clum A."/>
            <person name="Steindorff A."/>
            <person name="Ohm R."/>
            <person name="Martin F."/>
            <person name="Silar P."/>
            <person name="Natvig D."/>
            <person name="Lalanne C."/>
            <person name="Gautier V."/>
            <person name="Ament-Velasquez S.L."/>
            <person name="Kruys A."/>
            <person name="Hutchinson M.I."/>
            <person name="Powell A.J."/>
            <person name="Barry K."/>
            <person name="Miller A.N."/>
            <person name="Grigoriev I.V."/>
            <person name="Debuchy R."/>
            <person name="Gladieux P."/>
            <person name="Thoren M.H."/>
            <person name="Johannesson H."/>
        </authorList>
    </citation>
    <scope>NUCLEOTIDE SEQUENCE</scope>
    <source>
        <strain evidence="2">SMH2532-1</strain>
    </source>
</reference>
<evidence type="ECO:0000313" key="3">
    <source>
        <dbReference type="Proteomes" id="UP001174936"/>
    </source>
</evidence>